<dbReference type="EMBL" id="ML120985">
    <property type="protein sequence ID" value="RPA88460.1"/>
    <property type="molecule type" value="Genomic_DNA"/>
</dbReference>
<reference evidence="1 2" key="1">
    <citation type="journal article" date="2018" name="Nat. Ecol. Evol.">
        <title>Pezizomycetes genomes reveal the molecular basis of ectomycorrhizal truffle lifestyle.</title>
        <authorList>
            <person name="Murat C."/>
            <person name="Payen T."/>
            <person name="Noel B."/>
            <person name="Kuo A."/>
            <person name="Morin E."/>
            <person name="Chen J."/>
            <person name="Kohler A."/>
            <person name="Krizsan K."/>
            <person name="Balestrini R."/>
            <person name="Da Silva C."/>
            <person name="Montanini B."/>
            <person name="Hainaut M."/>
            <person name="Levati E."/>
            <person name="Barry K.W."/>
            <person name="Belfiori B."/>
            <person name="Cichocki N."/>
            <person name="Clum A."/>
            <person name="Dockter R.B."/>
            <person name="Fauchery L."/>
            <person name="Guy J."/>
            <person name="Iotti M."/>
            <person name="Le Tacon F."/>
            <person name="Lindquist E.A."/>
            <person name="Lipzen A."/>
            <person name="Malagnac F."/>
            <person name="Mello A."/>
            <person name="Molinier V."/>
            <person name="Miyauchi S."/>
            <person name="Poulain J."/>
            <person name="Riccioni C."/>
            <person name="Rubini A."/>
            <person name="Sitrit Y."/>
            <person name="Splivallo R."/>
            <person name="Traeger S."/>
            <person name="Wang M."/>
            <person name="Zifcakova L."/>
            <person name="Wipf D."/>
            <person name="Zambonelli A."/>
            <person name="Paolocci F."/>
            <person name="Nowrousian M."/>
            <person name="Ottonello S."/>
            <person name="Baldrian P."/>
            <person name="Spatafora J.W."/>
            <person name="Henrissat B."/>
            <person name="Nagy L.G."/>
            <person name="Aury J.M."/>
            <person name="Wincker P."/>
            <person name="Grigoriev I.V."/>
            <person name="Bonfante P."/>
            <person name="Martin F.M."/>
        </authorList>
    </citation>
    <scope>NUCLEOTIDE SEQUENCE [LARGE SCALE GENOMIC DNA]</scope>
    <source>
        <strain evidence="1 2">120613-1</strain>
    </source>
</reference>
<organism evidence="1 2">
    <name type="scientific">Choiromyces venosus 120613-1</name>
    <dbReference type="NCBI Taxonomy" id="1336337"/>
    <lineage>
        <taxon>Eukaryota</taxon>
        <taxon>Fungi</taxon>
        <taxon>Dikarya</taxon>
        <taxon>Ascomycota</taxon>
        <taxon>Pezizomycotina</taxon>
        <taxon>Pezizomycetes</taxon>
        <taxon>Pezizales</taxon>
        <taxon>Tuberaceae</taxon>
        <taxon>Choiromyces</taxon>
    </lineage>
</organism>
<dbReference type="Proteomes" id="UP000276215">
    <property type="component" value="Unassembled WGS sequence"/>
</dbReference>
<evidence type="ECO:0000313" key="2">
    <source>
        <dbReference type="Proteomes" id="UP000276215"/>
    </source>
</evidence>
<proteinExistence type="predicted"/>
<protein>
    <submittedName>
        <fullName evidence="1">Uncharacterized protein</fullName>
    </submittedName>
</protein>
<name>A0A3N4IW46_9PEZI</name>
<accession>A0A3N4IW46</accession>
<dbReference type="AlphaFoldDB" id="A0A3N4IW46"/>
<gene>
    <name evidence="1" type="ORF">L873DRAFT_1824493</name>
</gene>
<evidence type="ECO:0000313" key="1">
    <source>
        <dbReference type="EMBL" id="RPA88460.1"/>
    </source>
</evidence>
<keyword evidence="2" id="KW-1185">Reference proteome</keyword>
<sequence>MVDHSIYDILHVDGHDNPMYWAEVVPILSHEIAFFAPPLLCLVRVGIAIDKNLFFPSGLENPPDAIY</sequence>